<sequence>MLLIYLTAMRMDGCVSSCRDDVANFAADGLKVVLIVLVASQVLLFVFALLRRTSPHIIGAVMMGLSLVAITAAYLLMVSAYPVSS</sequence>
<evidence type="ECO:0000256" key="1">
    <source>
        <dbReference type="SAM" id="Phobius"/>
    </source>
</evidence>
<dbReference type="OrthoDB" id="9965451at2"/>
<gene>
    <name evidence="2" type="ORF">RN51_01108</name>
</gene>
<keyword evidence="1" id="KW-0472">Membrane</keyword>
<dbReference type="RefSeq" id="WP_045263036.1">
    <property type="nucleotide sequence ID" value="NZ_JYIV01000020.1"/>
</dbReference>
<feature type="transmembrane region" description="Helical" evidence="1">
    <location>
        <begin position="32"/>
        <end position="50"/>
    </location>
</feature>
<accession>A0A0F0KWN2</accession>
<organism evidence="2 3">
    <name type="scientific">Microbacterium oxydans</name>
    <dbReference type="NCBI Taxonomy" id="82380"/>
    <lineage>
        <taxon>Bacteria</taxon>
        <taxon>Bacillati</taxon>
        <taxon>Actinomycetota</taxon>
        <taxon>Actinomycetes</taxon>
        <taxon>Micrococcales</taxon>
        <taxon>Microbacteriaceae</taxon>
        <taxon>Microbacterium</taxon>
    </lineage>
</organism>
<dbReference type="EMBL" id="JYIV01000020">
    <property type="protein sequence ID" value="KJL24510.1"/>
    <property type="molecule type" value="Genomic_DNA"/>
</dbReference>
<reference evidence="2 3" key="1">
    <citation type="submission" date="2015-02" db="EMBL/GenBank/DDBJ databases">
        <title>Draft genome sequences of ten Microbacterium spp. with emphasis on heavy metal contaminated environments.</title>
        <authorList>
            <person name="Corretto E."/>
        </authorList>
    </citation>
    <scope>NUCLEOTIDE SEQUENCE [LARGE SCALE GENOMIC DNA]</scope>
    <source>
        <strain evidence="2 3">BEL163</strain>
    </source>
</reference>
<comment type="caution">
    <text evidence="2">The sequence shown here is derived from an EMBL/GenBank/DDBJ whole genome shotgun (WGS) entry which is preliminary data.</text>
</comment>
<keyword evidence="1" id="KW-1133">Transmembrane helix</keyword>
<evidence type="ECO:0000313" key="3">
    <source>
        <dbReference type="Proteomes" id="UP000033725"/>
    </source>
</evidence>
<name>A0A0F0KWN2_9MICO</name>
<evidence type="ECO:0000313" key="2">
    <source>
        <dbReference type="EMBL" id="KJL24510.1"/>
    </source>
</evidence>
<dbReference type="Proteomes" id="UP000033725">
    <property type="component" value="Unassembled WGS sequence"/>
</dbReference>
<dbReference type="PATRIC" id="fig|82380.10.peg.1111"/>
<proteinExistence type="predicted"/>
<feature type="transmembrane region" description="Helical" evidence="1">
    <location>
        <begin position="57"/>
        <end position="81"/>
    </location>
</feature>
<dbReference type="AlphaFoldDB" id="A0A0F0KWN2"/>
<protein>
    <submittedName>
        <fullName evidence="2">Uncharacterized protein</fullName>
    </submittedName>
</protein>
<keyword evidence="1" id="KW-0812">Transmembrane</keyword>